<evidence type="ECO:0000313" key="2">
    <source>
        <dbReference type="EMBL" id="KAF0291997.1"/>
    </source>
</evidence>
<evidence type="ECO:0000256" key="1">
    <source>
        <dbReference type="SAM" id="MobiDB-lite"/>
    </source>
</evidence>
<proteinExistence type="predicted"/>
<dbReference type="OrthoDB" id="5985335at2759"/>
<dbReference type="EMBL" id="VIIS01001845">
    <property type="protein sequence ID" value="KAF0291997.1"/>
    <property type="molecule type" value="Genomic_DNA"/>
</dbReference>
<feature type="region of interest" description="Disordered" evidence="1">
    <location>
        <begin position="33"/>
        <end position="56"/>
    </location>
</feature>
<comment type="caution">
    <text evidence="2">The sequence shown here is derived from an EMBL/GenBank/DDBJ whole genome shotgun (WGS) entry which is preliminary data.</text>
</comment>
<accession>A0A6A4V6W0</accession>
<dbReference type="Proteomes" id="UP000440578">
    <property type="component" value="Unassembled WGS sequence"/>
</dbReference>
<protein>
    <submittedName>
        <fullName evidence="2">Uncharacterized protein</fullName>
    </submittedName>
</protein>
<reference evidence="2 3" key="1">
    <citation type="submission" date="2019-07" db="EMBL/GenBank/DDBJ databases">
        <title>Draft genome assembly of a fouling barnacle, Amphibalanus amphitrite (Darwin, 1854): The first reference genome for Thecostraca.</title>
        <authorList>
            <person name="Kim W."/>
        </authorList>
    </citation>
    <scope>NUCLEOTIDE SEQUENCE [LARGE SCALE GENOMIC DNA]</scope>
    <source>
        <strain evidence="2">SNU_AA5</strain>
        <tissue evidence="2">Soma without cirri and trophi</tissue>
    </source>
</reference>
<sequence>MRVLTVRRNSAFLALPVEELTLTAELRQRSMEAARALSTAGADRSGAAAAAPGRRPPPLLLDVASVSAPIMEPFRALLKDTHNKHVYWDEQLRKRFEEVKSRVCQLVASCQLEEEDEDEEMT</sequence>
<dbReference type="AlphaFoldDB" id="A0A6A4V6W0"/>
<gene>
    <name evidence="2" type="ORF">FJT64_009942</name>
</gene>
<feature type="compositionally biased region" description="Low complexity" evidence="1">
    <location>
        <begin position="40"/>
        <end position="53"/>
    </location>
</feature>
<name>A0A6A4V6W0_AMPAM</name>
<organism evidence="2 3">
    <name type="scientific">Amphibalanus amphitrite</name>
    <name type="common">Striped barnacle</name>
    <name type="synonym">Balanus amphitrite</name>
    <dbReference type="NCBI Taxonomy" id="1232801"/>
    <lineage>
        <taxon>Eukaryota</taxon>
        <taxon>Metazoa</taxon>
        <taxon>Ecdysozoa</taxon>
        <taxon>Arthropoda</taxon>
        <taxon>Crustacea</taxon>
        <taxon>Multicrustacea</taxon>
        <taxon>Cirripedia</taxon>
        <taxon>Thoracica</taxon>
        <taxon>Thoracicalcarea</taxon>
        <taxon>Balanomorpha</taxon>
        <taxon>Balanoidea</taxon>
        <taxon>Balanidae</taxon>
        <taxon>Amphibalaninae</taxon>
        <taxon>Amphibalanus</taxon>
    </lineage>
</organism>
<keyword evidence="3" id="KW-1185">Reference proteome</keyword>
<evidence type="ECO:0000313" key="3">
    <source>
        <dbReference type="Proteomes" id="UP000440578"/>
    </source>
</evidence>